<dbReference type="EMBL" id="PKSG01001029">
    <property type="protein sequence ID" value="POR31553.1"/>
    <property type="molecule type" value="Genomic_DNA"/>
</dbReference>
<dbReference type="AlphaFoldDB" id="A0A2S4KMX7"/>
<gene>
    <name evidence="1" type="ORF">TPAR_08266</name>
</gene>
<sequence length="173" mass="19526">MWGLSMRMRWSDSQISNVPPGLSRRRYSSMNSWRWTLVVARLMSLTMTRSNSSVGNGHGIWRRSWLTNCHFMSWSGFAASAGTLALPGDSGAMSMPVKAMPPCPRPLKYRWHIMLQKPEPHPISSTRWGGLFVSDGEHTGAPKSWINSSVRRDWRCSSVRSDGRGYGRAVSLR</sequence>
<comment type="caution">
    <text evidence="1">The sequence shown here is derived from an EMBL/GenBank/DDBJ whole genome shotgun (WGS) entry which is preliminary data.</text>
</comment>
<proteinExistence type="predicted"/>
<reference evidence="1 2" key="1">
    <citation type="submission" date="2018-01" db="EMBL/GenBank/DDBJ databases">
        <title>Harnessing the power of phylogenomics to disentangle the directionality and signatures of interkingdom host jumping in the parasitic fungal genus Tolypocladium.</title>
        <authorList>
            <person name="Quandt C.A."/>
            <person name="Patterson W."/>
            <person name="Spatafora J.W."/>
        </authorList>
    </citation>
    <scope>NUCLEOTIDE SEQUENCE [LARGE SCALE GENOMIC DNA]</scope>
    <source>
        <strain evidence="1 2">NRBC 100945</strain>
    </source>
</reference>
<accession>A0A2S4KMX7</accession>
<keyword evidence="2" id="KW-1185">Reference proteome</keyword>
<dbReference type="Proteomes" id="UP000237481">
    <property type="component" value="Unassembled WGS sequence"/>
</dbReference>
<evidence type="ECO:0000313" key="2">
    <source>
        <dbReference type="Proteomes" id="UP000237481"/>
    </source>
</evidence>
<name>A0A2S4KMX7_9HYPO</name>
<organism evidence="1 2">
    <name type="scientific">Tolypocladium paradoxum</name>
    <dbReference type="NCBI Taxonomy" id="94208"/>
    <lineage>
        <taxon>Eukaryota</taxon>
        <taxon>Fungi</taxon>
        <taxon>Dikarya</taxon>
        <taxon>Ascomycota</taxon>
        <taxon>Pezizomycotina</taxon>
        <taxon>Sordariomycetes</taxon>
        <taxon>Hypocreomycetidae</taxon>
        <taxon>Hypocreales</taxon>
        <taxon>Ophiocordycipitaceae</taxon>
        <taxon>Tolypocladium</taxon>
    </lineage>
</organism>
<protein>
    <submittedName>
        <fullName evidence="1">Uncharacterized protein</fullName>
    </submittedName>
</protein>
<evidence type="ECO:0000313" key="1">
    <source>
        <dbReference type="EMBL" id="POR31553.1"/>
    </source>
</evidence>